<comment type="caution">
    <text evidence="1">The sequence shown here is derived from an EMBL/GenBank/DDBJ whole genome shotgun (WGS) entry which is preliminary data.</text>
</comment>
<dbReference type="EMBL" id="CM056744">
    <property type="protein sequence ID" value="KAJ8668698.1"/>
    <property type="molecule type" value="Genomic_DNA"/>
</dbReference>
<sequence>MSAGCSEWARSSGEVHRRPGEGSFLVLLATPESRGWAPIDNAAAPIIRRHVKDWEQAIFCPGFGQGELARASASGYRNIESARRSSWSSTTDVHYKHARAERSTIYILVIYYTREKERDSVCFVLSAVYREAFRLALALALKTVFVIAIASAFPDRFVVSNACMS</sequence>
<organism evidence="1 2">
    <name type="scientific">Eretmocerus hayati</name>
    <dbReference type="NCBI Taxonomy" id="131215"/>
    <lineage>
        <taxon>Eukaryota</taxon>
        <taxon>Metazoa</taxon>
        <taxon>Ecdysozoa</taxon>
        <taxon>Arthropoda</taxon>
        <taxon>Hexapoda</taxon>
        <taxon>Insecta</taxon>
        <taxon>Pterygota</taxon>
        <taxon>Neoptera</taxon>
        <taxon>Endopterygota</taxon>
        <taxon>Hymenoptera</taxon>
        <taxon>Apocrita</taxon>
        <taxon>Proctotrupomorpha</taxon>
        <taxon>Chalcidoidea</taxon>
        <taxon>Aphelinidae</taxon>
        <taxon>Aphelininae</taxon>
        <taxon>Eretmocerus</taxon>
    </lineage>
</organism>
<dbReference type="Proteomes" id="UP001239111">
    <property type="component" value="Chromosome 4"/>
</dbReference>
<evidence type="ECO:0000313" key="2">
    <source>
        <dbReference type="Proteomes" id="UP001239111"/>
    </source>
</evidence>
<reference evidence="1" key="1">
    <citation type="submission" date="2023-04" db="EMBL/GenBank/DDBJ databases">
        <title>A chromosome-level genome assembly of the parasitoid wasp Eretmocerus hayati.</title>
        <authorList>
            <person name="Zhong Y."/>
            <person name="Liu S."/>
            <person name="Liu Y."/>
        </authorList>
    </citation>
    <scope>NUCLEOTIDE SEQUENCE</scope>
    <source>
        <strain evidence="1">ZJU_SS_LIU_2023</strain>
    </source>
</reference>
<name>A0ACC2NCK7_9HYME</name>
<evidence type="ECO:0000313" key="1">
    <source>
        <dbReference type="EMBL" id="KAJ8668698.1"/>
    </source>
</evidence>
<keyword evidence="2" id="KW-1185">Reference proteome</keyword>
<proteinExistence type="predicted"/>
<gene>
    <name evidence="1" type="ORF">QAD02_010361</name>
</gene>
<protein>
    <submittedName>
        <fullName evidence="1">Uncharacterized protein</fullName>
    </submittedName>
</protein>
<accession>A0ACC2NCK7</accession>